<evidence type="ECO:0000313" key="4">
    <source>
        <dbReference type="Proteomes" id="UP001139006"/>
    </source>
</evidence>
<gene>
    <name evidence="3" type="ORF">LB941_04305</name>
</gene>
<name>A0A9X2JL10_9LACO</name>
<dbReference type="CDD" id="cd07067">
    <property type="entry name" value="HP_PGM_like"/>
    <property type="match status" value="1"/>
</dbReference>
<feature type="binding site" evidence="2">
    <location>
        <position position="61"/>
    </location>
    <ligand>
        <name>substrate</name>
    </ligand>
</feature>
<dbReference type="PANTHER" id="PTHR48100:SF1">
    <property type="entry name" value="HISTIDINE PHOSPHATASE FAMILY PROTEIN-RELATED"/>
    <property type="match status" value="1"/>
</dbReference>
<feature type="binding site" evidence="2">
    <location>
        <position position="100"/>
    </location>
    <ligand>
        <name>substrate</name>
    </ligand>
</feature>
<reference evidence="3 4" key="1">
    <citation type="journal article" date="2023" name="Int. J. Syst. Evol. Microbiol.">
        <title>Ligilactobacillus ubinensis sp. nov., a novel species isolated from the wild ferment of a durian fruit (Durio zibethinus).</title>
        <authorList>
            <person name="Heng Y.C."/>
            <person name="Menon N."/>
            <person name="Chen B."/>
            <person name="Loo B.Z.L."/>
            <person name="Wong G.W.J."/>
            <person name="Lim A.C.H."/>
            <person name="Silvaraju S."/>
            <person name="Kittelmann S."/>
        </authorList>
    </citation>
    <scope>NUCLEOTIDE SEQUENCE [LARGE SCALE GENOMIC DNA]</scope>
    <source>
        <strain evidence="3 4">WILCCON 0076</strain>
    </source>
</reference>
<keyword evidence="4" id="KW-1185">Reference proteome</keyword>
<feature type="active site" description="Proton donor/acceptor" evidence="1">
    <location>
        <position position="89"/>
    </location>
</feature>
<dbReference type="InterPro" id="IPR029033">
    <property type="entry name" value="His_PPase_superfam"/>
</dbReference>
<accession>A0A9X2JL10</accession>
<proteinExistence type="predicted"/>
<dbReference type="SUPFAM" id="SSF53254">
    <property type="entry name" value="Phosphoglycerate mutase-like"/>
    <property type="match status" value="1"/>
</dbReference>
<dbReference type="EMBL" id="JAIULA010000006">
    <property type="protein sequence ID" value="MCP0886558.1"/>
    <property type="molecule type" value="Genomic_DNA"/>
</dbReference>
<dbReference type="SMART" id="SM00855">
    <property type="entry name" value="PGAM"/>
    <property type="match status" value="1"/>
</dbReference>
<comment type="caution">
    <text evidence="3">The sequence shown here is derived from an EMBL/GenBank/DDBJ whole genome shotgun (WGS) entry which is preliminary data.</text>
</comment>
<evidence type="ECO:0000256" key="2">
    <source>
        <dbReference type="PIRSR" id="PIRSR613078-2"/>
    </source>
</evidence>
<dbReference type="InterPro" id="IPR050275">
    <property type="entry name" value="PGM_Phosphatase"/>
</dbReference>
<dbReference type="AlphaFoldDB" id="A0A9X2JL10"/>
<dbReference type="Pfam" id="PF00300">
    <property type="entry name" value="His_Phos_1"/>
    <property type="match status" value="1"/>
</dbReference>
<dbReference type="GO" id="GO:0016791">
    <property type="term" value="F:phosphatase activity"/>
    <property type="evidence" value="ECO:0007669"/>
    <property type="project" value="TreeGrafter"/>
</dbReference>
<dbReference type="Gene3D" id="3.40.50.1240">
    <property type="entry name" value="Phosphoglycerate mutase-like"/>
    <property type="match status" value="1"/>
</dbReference>
<dbReference type="RefSeq" id="WP_253359775.1">
    <property type="nucleotide sequence ID" value="NZ_JAIULA010000006.1"/>
</dbReference>
<evidence type="ECO:0000256" key="1">
    <source>
        <dbReference type="PIRSR" id="PIRSR613078-1"/>
    </source>
</evidence>
<dbReference type="GO" id="GO:0005737">
    <property type="term" value="C:cytoplasm"/>
    <property type="evidence" value="ECO:0007669"/>
    <property type="project" value="TreeGrafter"/>
</dbReference>
<protein>
    <submittedName>
        <fullName evidence="3">Histidine phosphatase family protein</fullName>
    </submittedName>
</protein>
<organism evidence="3 4">
    <name type="scientific">Ligilactobacillus ubinensis</name>
    <dbReference type="NCBI Taxonomy" id="2876789"/>
    <lineage>
        <taxon>Bacteria</taxon>
        <taxon>Bacillati</taxon>
        <taxon>Bacillota</taxon>
        <taxon>Bacilli</taxon>
        <taxon>Lactobacillales</taxon>
        <taxon>Lactobacillaceae</taxon>
        <taxon>Ligilactobacillus</taxon>
    </lineage>
</organism>
<dbReference type="InterPro" id="IPR013078">
    <property type="entry name" value="His_Pase_superF_clade-1"/>
</dbReference>
<dbReference type="Proteomes" id="UP001139006">
    <property type="component" value="Unassembled WGS sequence"/>
</dbReference>
<evidence type="ECO:0000313" key="3">
    <source>
        <dbReference type="EMBL" id="MCP0886558.1"/>
    </source>
</evidence>
<dbReference type="PANTHER" id="PTHR48100">
    <property type="entry name" value="BROAD-SPECIFICITY PHOSPHATASE YOR283W-RELATED"/>
    <property type="match status" value="1"/>
</dbReference>
<sequence>MKKIIFVRHGKTTWNLAKKFQGANADSPLLLSPEYLEDYAALANYLQLFKIDSIYSSPISRAKKTAELITKSHKNLKQQPINTLPELAELSFGDWEGCFKDEILAKYPTEFKSFSLRKDDPTLQAFNIENFQQARLRFCNGIKKITTNLVDGQTALVVSHGAISQLGIKQLTTNENLGGLANLSLSVCTLRNEKYLLERYNETGFLKHPIIAQENTSIL</sequence>
<feature type="active site" description="Tele-phosphohistidine intermediate" evidence="1">
    <location>
        <position position="9"/>
    </location>
</feature>
<feature type="binding site" evidence="2">
    <location>
        <begin position="8"/>
        <end position="15"/>
    </location>
    <ligand>
        <name>substrate</name>
    </ligand>
</feature>